<dbReference type="CDD" id="cd17871">
    <property type="entry name" value="GPN2"/>
    <property type="match status" value="1"/>
</dbReference>
<keyword evidence="10" id="KW-1185">Reference proteome</keyword>
<dbReference type="AlphaFoldDB" id="A0A443SMW3"/>
<dbReference type="Pfam" id="PF03029">
    <property type="entry name" value="ATP_bind_1"/>
    <property type="match status" value="1"/>
</dbReference>
<name>A0A443SMW3_9ACAR</name>
<dbReference type="GO" id="GO:0005737">
    <property type="term" value="C:cytoplasm"/>
    <property type="evidence" value="ECO:0007669"/>
    <property type="project" value="TreeGrafter"/>
</dbReference>
<reference evidence="9 10" key="1">
    <citation type="journal article" date="2018" name="Gigascience">
        <title>Genomes of trombidid mites reveal novel predicted allergens and laterally-transferred genes associated with secondary metabolism.</title>
        <authorList>
            <person name="Dong X."/>
            <person name="Chaisiri K."/>
            <person name="Xia D."/>
            <person name="Armstrong S.D."/>
            <person name="Fang Y."/>
            <person name="Donnelly M.J."/>
            <person name="Kadowaki T."/>
            <person name="McGarry J.W."/>
            <person name="Darby A.C."/>
            <person name="Makepeace B.L."/>
        </authorList>
    </citation>
    <scope>NUCLEOTIDE SEQUENCE [LARGE SCALE GENOMIC DNA]</scope>
    <source>
        <strain evidence="9">UoL-UT</strain>
    </source>
</reference>
<comment type="function">
    <text evidence="1 8">Small GTPase required for proper localization of RNA polymerase II and III (RNAPII and RNAPIII). May act at an RNAP assembly step prior to nuclear import.</text>
</comment>
<keyword evidence="5 8" id="KW-0378">Hydrolase</keyword>
<dbReference type="STRING" id="299467.A0A443SMW3"/>
<dbReference type="Proteomes" id="UP000288716">
    <property type="component" value="Unassembled WGS sequence"/>
</dbReference>
<dbReference type="FunFam" id="3.40.50.300:FF:000338">
    <property type="entry name" value="GPN-loop GTPase 2"/>
    <property type="match status" value="1"/>
</dbReference>
<protein>
    <recommendedName>
        <fullName evidence="3 8">GPN-loop GTPase 2</fullName>
    </recommendedName>
</protein>
<dbReference type="InterPro" id="IPR027417">
    <property type="entry name" value="P-loop_NTPase"/>
</dbReference>
<comment type="caution">
    <text evidence="9">The sequence shown here is derived from an EMBL/GenBank/DDBJ whole genome shotgun (WGS) entry which is preliminary data.</text>
</comment>
<accession>A0A443SMW3</accession>
<dbReference type="GO" id="GO:0003924">
    <property type="term" value="F:GTPase activity"/>
    <property type="evidence" value="ECO:0007669"/>
    <property type="project" value="TreeGrafter"/>
</dbReference>
<dbReference type="PANTHER" id="PTHR21231:SF3">
    <property type="entry name" value="GPN-LOOP GTPASE 2"/>
    <property type="match status" value="1"/>
</dbReference>
<dbReference type="GO" id="GO:0005525">
    <property type="term" value="F:GTP binding"/>
    <property type="evidence" value="ECO:0007669"/>
    <property type="project" value="UniProtKB-KW"/>
</dbReference>
<dbReference type="Gene3D" id="3.40.50.300">
    <property type="entry name" value="P-loop containing nucleotide triphosphate hydrolases"/>
    <property type="match status" value="1"/>
</dbReference>
<evidence type="ECO:0000256" key="2">
    <source>
        <dbReference type="ARBA" id="ARBA00005290"/>
    </source>
</evidence>
<evidence type="ECO:0000256" key="7">
    <source>
        <dbReference type="ARBA" id="ARBA00046611"/>
    </source>
</evidence>
<keyword evidence="6 8" id="KW-0342">GTP-binding</keyword>
<organism evidence="9 10">
    <name type="scientific">Leptotrombidium deliense</name>
    <dbReference type="NCBI Taxonomy" id="299467"/>
    <lineage>
        <taxon>Eukaryota</taxon>
        <taxon>Metazoa</taxon>
        <taxon>Ecdysozoa</taxon>
        <taxon>Arthropoda</taxon>
        <taxon>Chelicerata</taxon>
        <taxon>Arachnida</taxon>
        <taxon>Acari</taxon>
        <taxon>Acariformes</taxon>
        <taxon>Trombidiformes</taxon>
        <taxon>Prostigmata</taxon>
        <taxon>Anystina</taxon>
        <taxon>Parasitengona</taxon>
        <taxon>Trombiculoidea</taxon>
        <taxon>Trombiculidae</taxon>
        <taxon>Leptotrombidium</taxon>
    </lineage>
</organism>
<evidence type="ECO:0000256" key="4">
    <source>
        <dbReference type="ARBA" id="ARBA00022741"/>
    </source>
</evidence>
<dbReference type="InterPro" id="IPR004130">
    <property type="entry name" value="Gpn"/>
</dbReference>
<evidence type="ECO:0000313" key="10">
    <source>
        <dbReference type="Proteomes" id="UP000288716"/>
    </source>
</evidence>
<evidence type="ECO:0000256" key="8">
    <source>
        <dbReference type="RuleBase" id="RU365059"/>
    </source>
</evidence>
<evidence type="ECO:0000313" key="9">
    <source>
        <dbReference type="EMBL" id="RWS28871.1"/>
    </source>
</evidence>
<evidence type="ECO:0000256" key="5">
    <source>
        <dbReference type="ARBA" id="ARBA00022801"/>
    </source>
</evidence>
<dbReference type="SUPFAM" id="SSF52540">
    <property type="entry name" value="P-loop containing nucleoside triphosphate hydrolases"/>
    <property type="match status" value="1"/>
</dbReference>
<gene>
    <name evidence="9" type="ORF">B4U80_03634</name>
</gene>
<evidence type="ECO:0000256" key="1">
    <source>
        <dbReference type="ARBA" id="ARBA00003181"/>
    </source>
</evidence>
<comment type="subunit">
    <text evidence="7">Heterodimers with GPN1 or GPN3. Binds to RNA polymerase II (RNAPII).</text>
</comment>
<dbReference type="InterPro" id="IPR030231">
    <property type="entry name" value="Gpn2"/>
</dbReference>
<evidence type="ECO:0000256" key="3">
    <source>
        <dbReference type="ARBA" id="ARBA00014588"/>
    </source>
</evidence>
<dbReference type="EMBL" id="NCKV01001172">
    <property type="protein sequence ID" value="RWS28871.1"/>
    <property type="molecule type" value="Genomic_DNA"/>
</dbReference>
<dbReference type="OrthoDB" id="5839at2759"/>
<keyword evidence="4 8" id="KW-0547">Nucleotide-binding</keyword>
<evidence type="ECO:0000256" key="6">
    <source>
        <dbReference type="ARBA" id="ARBA00023134"/>
    </source>
</evidence>
<sequence length="309" mass="34970">MSTERKVVFGLLAIGPPGSGKTTFCNATYQHLKERGRKPVVVNLDPGNDVTLPYPCEVDITTLIKCEDAMSTLNLGPNGALLYCMEYLETNFEWLQNEMNKVVDKENDPYFIIDSPGQVELHVHHNSIKNVIKNLTSKQNPFDLRLCAVNLVDSHYCSDPGKYISALLTSLATMVHFELPHVNILSKIDLMEKSGKVMFGLDYFCDVLDLNHLLDTMDSHPFMEKYKRLSKAIAGVVEDYSLVSFAALDVNNVKTLIATMRLIDKANGFYLTNIETEEQLQRFFVDSGESDFDYAKNFEIREKLMSDDL</sequence>
<proteinExistence type="inferred from homology"/>
<dbReference type="PANTHER" id="PTHR21231">
    <property type="entry name" value="XPA-BINDING PROTEIN 1-RELATED"/>
    <property type="match status" value="1"/>
</dbReference>
<dbReference type="VEuPathDB" id="VectorBase:LDEU003169"/>
<comment type="similarity">
    <text evidence="2 8">Belongs to the GPN-loop GTPase family.</text>
</comment>